<organism evidence="1 2">
    <name type="scientific">Candidatus Beckwithbacteria bacterium CG23_combo_of_CG06-09_8_20_14_all_34_8</name>
    <dbReference type="NCBI Taxonomy" id="1974497"/>
    <lineage>
        <taxon>Bacteria</taxon>
        <taxon>Candidatus Beckwithiibacteriota</taxon>
    </lineage>
</organism>
<dbReference type="PANTHER" id="PTHR28055">
    <property type="entry name" value="ALTERED INHERITANCE OF MITOCHONDRIA PROTEIN 41, MITOCHONDRIAL"/>
    <property type="match status" value="1"/>
</dbReference>
<dbReference type="EMBL" id="PCSR01000030">
    <property type="protein sequence ID" value="PIP53382.1"/>
    <property type="molecule type" value="Genomic_DNA"/>
</dbReference>
<dbReference type="Pfam" id="PF09424">
    <property type="entry name" value="YqeY"/>
    <property type="match status" value="1"/>
</dbReference>
<reference evidence="1 2" key="1">
    <citation type="submission" date="2017-09" db="EMBL/GenBank/DDBJ databases">
        <title>Depth-based differentiation of microbial function through sediment-hosted aquifers and enrichment of novel symbionts in the deep terrestrial subsurface.</title>
        <authorList>
            <person name="Probst A.J."/>
            <person name="Ladd B."/>
            <person name="Jarett J.K."/>
            <person name="Geller-Mcgrath D.E."/>
            <person name="Sieber C.M."/>
            <person name="Emerson J.B."/>
            <person name="Anantharaman K."/>
            <person name="Thomas B.C."/>
            <person name="Malmstrom R."/>
            <person name="Stieglmeier M."/>
            <person name="Klingl A."/>
            <person name="Woyke T."/>
            <person name="Ryan C.M."/>
            <person name="Banfield J.F."/>
        </authorList>
    </citation>
    <scope>NUCLEOTIDE SEQUENCE [LARGE SCALE GENOMIC DNA]</scope>
    <source>
        <strain evidence="1">CG23_combo_of_CG06-09_8_20_14_all_34_8</strain>
    </source>
</reference>
<dbReference type="SUPFAM" id="SSF89095">
    <property type="entry name" value="GatB/YqeY motif"/>
    <property type="match status" value="1"/>
</dbReference>
<comment type="caution">
    <text evidence="1">The sequence shown here is derived from an EMBL/GenBank/DDBJ whole genome shotgun (WGS) entry which is preliminary data.</text>
</comment>
<protein>
    <submittedName>
        <fullName evidence="1">Glutamyl-tRNA amidotransferase</fullName>
    </submittedName>
</protein>
<proteinExistence type="predicted"/>
<dbReference type="Proteomes" id="UP000229459">
    <property type="component" value="Unassembled WGS sequence"/>
</dbReference>
<sequence length="144" mass="16341">MLRAKIREDFLTAYKAKLTTQADALRSIESVLKQVEIDTRKELSDEDVVKILRTELKKREEAIGFYIKGNRKDLADKETFEKELIKTYLPTQMSVEEIAKLVDQAKSQLGDNANFGQLMQKTMTLTAGKADGKTVSEVVKTKLQ</sequence>
<dbReference type="PANTHER" id="PTHR28055:SF1">
    <property type="entry name" value="ALTERED INHERITANCE OF MITOCHONDRIA PROTEIN 41, MITOCHONDRIAL"/>
    <property type="match status" value="1"/>
</dbReference>
<evidence type="ECO:0000313" key="2">
    <source>
        <dbReference type="Proteomes" id="UP000229459"/>
    </source>
</evidence>
<accession>A0A2H0B6U6</accession>
<evidence type="ECO:0000313" key="1">
    <source>
        <dbReference type="EMBL" id="PIP53382.1"/>
    </source>
</evidence>
<dbReference type="InterPro" id="IPR042184">
    <property type="entry name" value="YqeY/Aim41_N"/>
</dbReference>
<keyword evidence="1" id="KW-0808">Transferase</keyword>
<dbReference type="GO" id="GO:0016740">
    <property type="term" value="F:transferase activity"/>
    <property type="evidence" value="ECO:0007669"/>
    <property type="project" value="UniProtKB-KW"/>
</dbReference>
<dbReference type="InterPro" id="IPR003789">
    <property type="entry name" value="Asn/Gln_tRNA_amidoTrase-B-like"/>
</dbReference>
<dbReference type="AlphaFoldDB" id="A0A2H0B6U6"/>
<dbReference type="Gene3D" id="1.10.1510.10">
    <property type="entry name" value="Uncharacterised protein YqeY/AIM41 PF09424, N-terminal domain"/>
    <property type="match status" value="1"/>
</dbReference>
<dbReference type="InterPro" id="IPR019004">
    <property type="entry name" value="YqeY/Aim41"/>
</dbReference>
<dbReference type="Gene3D" id="1.10.10.410">
    <property type="match status" value="1"/>
</dbReference>
<dbReference type="GO" id="GO:0016884">
    <property type="term" value="F:carbon-nitrogen ligase activity, with glutamine as amido-N-donor"/>
    <property type="evidence" value="ECO:0007669"/>
    <property type="project" value="InterPro"/>
</dbReference>
<dbReference type="InterPro" id="IPR023168">
    <property type="entry name" value="GatB_Yqey_C_2"/>
</dbReference>
<gene>
    <name evidence="1" type="ORF">COX08_01285</name>
</gene>
<name>A0A2H0B6U6_9BACT</name>